<keyword evidence="15" id="KW-1185">Reference proteome</keyword>
<dbReference type="KEGG" id="fgi:OP10G_4460"/>
<evidence type="ECO:0000256" key="4">
    <source>
        <dbReference type="ARBA" id="ARBA00022490"/>
    </source>
</evidence>
<comment type="subunit">
    <text evidence="3 10">Homodimer.</text>
</comment>
<dbReference type="GO" id="GO:0006457">
    <property type="term" value="P:protein folding"/>
    <property type="evidence" value="ECO:0007669"/>
    <property type="project" value="InterPro"/>
</dbReference>
<keyword evidence="5 10" id="KW-0346">Stress response</keyword>
<sequence length="180" mass="20140">MSNENEYLPEEPIEEEIGNDETDADLNVLSTQMVRLQDELNGTKEQLLRTMADFQNFRKRNQNEVAQLRQFATENFVTALLPVLDNFERTVTHLQQGATAEQALVGIQAVERQLRAVLEGQNVRRIEAIGTPFDPEVHEAIGMEPSTEHPAGTVVVEAEPGYKMGDRIIRPARVKVATGS</sequence>
<evidence type="ECO:0000256" key="6">
    <source>
        <dbReference type="ARBA" id="ARBA00023186"/>
    </source>
</evidence>
<keyword evidence="4 10" id="KW-0963">Cytoplasm</keyword>
<dbReference type="Gene3D" id="3.90.20.20">
    <property type="match status" value="1"/>
</dbReference>
<dbReference type="GO" id="GO:0051082">
    <property type="term" value="F:unfolded protein binding"/>
    <property type="evidence" value="ECO:0007669"/>
    <property type="project" value="TreeGrafter"/>
</dbReference>
<dbReference type="PROSITE" id="PS01071">
    <property type="entry name" value="GRPE"/>
    <property type="match status" value="1"/>
</dbReference>
<dbReference type="GO" id="GO:0005737">
    <property type="term" value="C:cytoplasm"/>
    <property type="evidence" value="ECO:0007669"/>
    <property type="project" value="UniProtKB-SubCell"/>
</dbReference>
<dbReference type="HOGENOM" id="CLU_057217_5_2_0"/>
<dbReference type="AlphaFoldDB" id="A0A068NWB9"/>
<protein>
    <recommendedName>
        <fullName evidence="8 10">Protein GrpE</fullName>
    </recommendedName>
    <alternativeName>
        <fullName evidence="9 10">HSP-70 cofactor</fullName>
    </alternativeName>
</protein>
<dbReference type="HAMAP" id="MF_01151">
    <property type="entry name" value="GrpE"/>
    <property type="match status" value="1"/>
</dbReference>
<dbReference type="GO" id="GO:0000774">
    <property type="term" value="F:adenyl-nucleotide exchange factor activity"/>
    <property type="evidence" value="ECO:0007669"/>
    <property type="project" value="InterPro"/>
</dbReference>
<dbReference type="Pfam" id="PF01025">
    <property type="entry name" value="GrpE"/>
    <property type="match status" value="1"/>
</dbReference>
<dbReference type="InterPro" id="IPR013805">
    <property type="entry name" value="GrpE_CC"/>
</dbReference>
<dbReference type="SUPFAM" id="SSF51064">
    <property type="entry name" value="Head domain of nucleotide exchange factor GrpE"/>
    <property type="match status" value="1"/>
</dbReference>
<dbReference type="Proteomes" id="UP000027982">
    <property type="component" value="Chromosome"/>
</dbReference>
<feature type="compositionally biased region" description="Acidic residues" evidence="13">
    <location>
        <begin position="7"/>
        <end position="21"/>
    </location>
</feature>
<dbReference type="Gene3D" id="2.30.22.10">
    <property type="entry name" value="Head domain of nucleotide exchange factor GrpE"/>
    <property type="match status" value="1"/>
</dbReference>
<evidence type="ECO:0000256" key="9">
    <source>
        <dbReference type="ARBA" id="ARBA00076414"/>
    </source>
</evidence>
<dbReference type="PANTHER" id="PTHR21237:SF23">
    <property type="entry name" value="GRPE PROTEIN HOMOLOG, MITOCHONDRIAL"/>
    <property type="match status" value="1"/>
</dbReference>
<dbReference type="PRINTS" id="PR00773">
    <property type="entry name" value="GRPEPROTEIN"/>
</dbReference>
<evidence type="ECO:0000256" key="7">
    <source>
        <dbReference type="ARBA" id="ARBA00053401"/>
    </source>
</evidence>
<comment type="subcellular location">
    <subcellularLocation>
        <location evidence="1 10">Cytoplasm</location>
    </subcellularLocation>
</comment>
<accession>A0A068NWB9</accession>
<dbReference type="InterPro" id="IPR000740">
    <property type="entry name" value="GrpE"/>
</dbReference>
<evidence type="ECO:0000256" key="5">
    <source>
        <dbReference type="ARBA" id="ARBA00023016"/>
    </source>
</evidence>
<dbReference type="eggNOG" id="COG0576">
    <property type="taxonomic scope" value="Bacteria"/>
</dbReference>
<dbReference type="CDD" id="cd00446">
    <property type="entry name" value="GrpE"/>
    <property type="match status" value="1"/>
</dbReference>
<name>A0A068NWB9_FIMGI</name>
<evidence type="ECO:0000256" key="3">
    <source>
        <dbReference type="ARBA" id="ARBA00011738"/>
    </source>
</evidence>
<dbReference type="GO" id="GO:0051087">
    <property type="term" value="F:protein-folding chaperone binding"/>
    <property type="evidence" value="ECO:0007669"/>
    <property type="project" value="InterPro"/>
</dbReference>
<gene>
    <name evidence="10" type="primary">grpE</name>
    <name evidence="14" type="ORF">OP10G_4460</name>
</gene>
<dbReference type="FunFam" id="2.30.22.10:FF:000001">
    <property type="entry name" value="Protein GrpE"/>
    <property type="match status" value="1"/>
</dbReference>
<dbReference type="STRING" id="661478.OP10G_4460"/>
<evidence type="ECO:0000256" key="13">
    <source>
        <dbReference type="SAM" id="MobiDB-lite"/>
    </source>
</evidence>
<evidence type="ECO:0000256" key="10">
    <source>
        <dbReference type="HAMAP-Rule" id="MF_01151"/>
    </source>
</evidence>
<evidence type="ECO:0000256" key="11">
    <source>
        <dbReference type="RuleBase" id="RU000639"/>
    </source>
</evidence>
<dbReference type="PANTHER" id="PTHR21237">
    <property type="entry name" value="GRPE PROTEIN"/>
    <property type="match status" value="1"/>
</dbReference>
<dbReference type="SUPFAM" id="SSF58014">
    <property type="entry name" value="Coiled-coil domain of nucleotide exchange factor GrpE"/>
    <property type="match status" value="1"/>
</dbReference>
<dbReference type="EMBL" id="CP007139">
    <property type="protein sequence ID" value="AIE87828.1"/>
    <property type="molecule type" value="Genomic_DNA"/>
</dbReference>
<evidence type="ECO:0000256" key="8">
    <source>
        <dbReference type="ARBA" id="ARBA00072274"/>
    </source>
</evidence>
<dbReference type="InterPro" id="IPR009012">
    <property type="entry name" value="GrpE_head"/>
</dbReference>
<evidence type="ECO:0000256" key="1">
    <source>
        <dbReference type="ARBA" id="ARBA00004496"/>
    </source>
</evidence>
<evidence type="ECO:0000256" key="2">
    <source>
        <dbReference type="ARBA" id="ARBA00009054"/>
    </source>
</evidence>
<feature type="region of interest" description="Disordered" evidence="13">
    <location>
        <begin position="1"/>
        <end position="21"/>
    </location>
</feature>
<keyword evidence="6 10" id="KW-0143">Chaperone</keyword>
<organism evidence="14 15">
    <name type="scientific">Fimbriimonas ginsengisoli Gsoil 348</name>
    <dbReference type="NCBI Taxonomy" id="661478"/>
    <lineage>
        <taxon>Bacteria</taxon>
        <taxon>Bacillati</taxon>
        <taxon>Armatimonadota</taxon>
        <taxon>Fimbriimonadia</taxon>
        <taxon>Fimbriimonadales</taxon>
        <taxon>Fimbriimonadaceae</taxon>
        <taxon>Fimbriimonas</taxon>
    </lineage>
</organism>
<reference evidence="14 15" key="1">
    <citation type="journal article" date="2014" name="PLoS ONE">
        <title>The first complete genome sequence of the class fimbriimonadia in the phylum armatimonadetes.</title>
        <authorList>
            <person name="Hu Z.Y."/>
            <person name="Wang Y.Z."/>
            <person name="Im W.T."/>
            <person name="Wang S.Y."/>
            <person name="Zhao G.P."/>
            <person name="Zheng H.J."/>
            <person name="Quan Z.X."/>
        </authorList>
    </citation>
    <scope>NUCLEOTIDE SEQUENCE [LARGE SCALE GENOMIC DNA]</scope>
    <source>
        <strain evidence="14">Gsoil 348</strain>
    </source>
</reference>
<proteinExistence type="inferred from homology"/>
<evidence type="ECO:0000313" key="14">
    <source>
        <dbReference type="EMBL" id="AIE87828.1"/>
    </source>
</evidence>
<comment type="similarity">
    <text evidence="2 10 12">Belongs to the GrpE family.</text>
</comment>
<comment type="function">
    <text evidence="7 10 11">Participates actively in the response to hyperosmotic and heat shock by preventing the aggregation of stress-denatured proteins, in association with DnaK and GrpE. It is the nucleotide exchange factor for DnaK and may function as a thermosensor. Unfolded proteins bind initially to DnaJ; upon interaction with the DnaJ-bound protein, DnaK hydrolyzes its bound ATP, resulting in the formation of a stable complex. GrpE releases ADP from DnaK; ATP binding to DnaK triggers the release of the substrate protein, thus completing the reaction cycle. Several rounds of ATP-dependent interactions between DnaJ, DnaK and GrpE are required for fully efficient folding.</text>
</comment>
<dbReference type="OrthoDB" id="5191115at2"/>
<evidence type="ECO:0000256" key="12">
    <source>
        <dbReference type="RuleBase" id="RU004478"/>
    </source>
</evidence>
<dbReference type="GO" id="GO:0042803">
    <property type="term" value="F:protein homodimerization activity"/>
    <property type="evidence" value="ECO:0007669"/>
    <property type="project" value="InterPro"/>
</dbReference>
<evidence type="ECO:0000313" key="15">
    <source>
        <dbReference type="Proteomes" id="UP000027982"/>
    </source>
</evidence>